<gene>
    <name evidence="3" type="ORF">SAMN05443551_1607</name>
</gene>
<accession>A0A1M5R4M4</accession>
<organism evidence="3 4">
    <name type="scientific">Marivita hallyeonensis</name>
    <dbReference type="NCBI Taxonomy" id="996342"/>
    <lineage>
        <taxon>Bacteria</taxon>
        <taxon>Pseudomonadati</taxon>
        <taxon>Pseudomonadota</taxon>
        <taxon>Alphaproteobacteria</taxon>
        <taxon>Rhodobacterales</taxon>
        <taxon>Roseobacteraceae</taxon>
        <taxon>Marivita</taxon>
    </lineage>
</organism>
<dbReference type="Pfam" id="PF03401">
    <property type="entry name" value="TctC"/>
    <property type="match status" value="1"/>
</dbReference>
<dbReference type="AlphaFoldDB" id="A0A1M5R4M4"/>
<dbReference type="InterPro" id="IPR005064">
    <property type="entry name" value="BUG"/>
</dbReference>
<evidence type="ECO:0000313" key="3">
    <source>
        <dbReference type="EMBL" id="SHH20929.1"/>
    </source>
</evidence>
<comment type="similarity">
    <text evidence="1">Belongs to the UPF0065 (bug) family.</text>
</comment>
<keyword evidence="2" id="KW-0732">Signal</keyword>
<evidence type="ECO:0000256" key="2">
    <source>
        <dbReference type="SAM" id="SignalP"/>
    </source>
</evidence>
<dbReference type="Gene3D" id="3.40.190.10">
    <property type="entry name" value="Periplasmic binding protein-like II"/>
    <property type="match status" value="1"/>
</dbReference>
<dbReference type="OrthoDB" id="7246401at2"/>
<dbReference type="RefSeq" id="WP_072776983.1">
    <property type="nucleotide sequence ID" value="NZ_FQXC01000002.1"/>
</dbReference>
<dbReference type="Proteomes" id="UP000184221">
    <property type="component" value="Unassembled WGS sequence"/>
</dbReference>
<dbReference type="Gene3D" id="3.40.190.150">
    <property type="entry name" value="Bordetella uptake gene, domain 1"/>
    <property type="match status" value="1"/>
</dbReference>
<name>A0A1M5R4M4_9RHOB</name>
<dbReference type="CDD" id="cd07012">
    <property type="entry name" value="PBP2_Bug_TTT"/>
    <property type="match status" value="1"/>
</dbReference>
<evidence type="ECO:0000256" key="1">
    <source>
        <dbReference type="ARBA" id="ARBA00006987"/>
    </source>
</evidence>
<keyword evidence="4" id="KW-1185">Reference proteome</keyword>
<proteinExistence type="inferred from homology"/>
<dbReference type="PIRSF" id="PIRSF017082">
    <property type="entry name" value="YflP"/>
    <property type="match status" value="1"/>
</dbReference>
<keyword evidence="3" id="KW-0675">Receptor</keyword>
<dbReference type="InterPro" id="IPR042100">
    <property type="entry name" value="Bug_dom1"/>
</dbReference>
<feature type="signal peptide" evidence="2">
    <location>
        <begin position="1"/>
        <end position="29"/>
    </location>
</feature>
<sequence length="329" mass="35879">MIYKMTRRAALAGVASIAMIAAGATSALAEGWKPQKPIEMVIMAGQGGGADRLARLFQSIIQKENLASMPVLPVNKGGGSGAEALRYLKDNEGDAHKIMATLNSYYTTPIRNDIGVDIEEFTPIARMALDTFVLWVSADSDIQTMDDWVAAVKASGGEWKMGGTGTGQEDSLVTAMLEKEFDIKVTYVPFKGGGDVAKNLVGGHIDSTVNNPSEQMGFYQAGKSRPIAAFTPERLDVFPDVPTARELGHDIVYWMQRSFVAPKDMPAEAVAYYTEMFEKLSQTEEWQQYTTDKALMADFLSGDELQAYFIEERDKHAAILADMEGDGSS</sequence>
<feature type="chain" id="PRO_5009913367" evidence="2">
    <location>
        <begin position="30"/>
        <end position="329"/>
    </location>
</feature>
<reference evidence="3 4" key="1">
    <citation type="submission" date="2016-11" db="EMBL/GenBank/DDBJ databases">
        <authorList>
            <person name="Jaros S."/>
            <person name="Januszkiewicz K."/>
            <person name="Wedrychowicz H."/>
        </authorList>
    </citation>
    <scope>NUCLEOTIDE SEQUENCE [LARGE SCALE GENOMIC DNA]</scope>
    <source>
        <strain evidence="3 4">DSM 29431</strain>
    </source>
</reference>
<dbReference type="PANTHER" id="PTHR42928">
    <property type="entry name" value="TRICARBOXYLATE-BINDING PROTEIN"/>
    <property type="match status" value="1"/>
</dbReference>
<dbReference type="STRING" id="996342.SAMN05443551_1607"/>
<dbReference type="SUPFAM" id="SSF53850">
    <property type="entry name" value="Periplasmic binding protein-like II"/>
    <property type="match status" value="1"/>
</dbReference>
<dbReference type="PANTHER" id="PTHR42928:SF1">
    <property type="entry name" value="BLR4371 PROTEIN"/>
    <property type="match status" value="1"/>
</dbReference>
<dbReference type="EMBL" id="FQXC01000002">
    <property type="protein sequence ID" value="SHH20929.1"/>
    <property type="molecule type" value="Genomic_DNA"/>
</dbReference>
<protein>
    <submittedName>
        <fullName evidence="3">Tripartite-type tricarboxylate transporter, receptor component TctC</fullName>
    </submittedName>
</protein>
<evidence type="ECO:0000313" key="4">
    <source>
        <dbReference type="Proteomes" id="UP000184221"/>
    </source>
</evidence>